<dbReference type="Pfam" id="PF13177">
    <property type="entry name" value="DNA_pol3_delta2"/>
    <property type="match status" value="1"/>
</dbReference>
<accession>A0A1I4WLU7</accession>
<evidence type="ECO:0000313" key="2">
    <source>
        <dbReference type="Proteomes" id="UP000233491"/>
    </source>
</evidence>
<name>A0A1I4WLU7_9HYPH</name>
<dbReference type="NCBIfam" id="NF006586">
    <property type="entry name" value="PRK09112.1"/>
    <property type="match status" value="1"/>
</dbReference>
<dbReference type="AlphaFoldDB" id="A0A1I4WLU7"/>
<evidence type="ECO:0000313" key="1">
    <source>
        <dbReference type="EMBL" id="PKR91020.1"/>
    </source>
</evidence>
<dbReference type="InterPro" id="IPR027417">
    <property type="entry name" value="P-loop_NTPase"/>
</dbReference>
<gene>
    <name evidence="1" type="ORF">CXZ10_06675</name>
</gene>
<proteinExistence type="predicted"/>
<dbReference type="EMBL" id="PJNW01000002">
    <property type="protein sequence ID" value="PKR91020.1"/>
    <property type="molecule type" value="Genomic_DNA"/>
</dbReference>
<dbReference type="RefSeq" id="WP_101288282.1">
    <property type="nucleotide sequence ID" value="NZ_FOUQ01000018.1"/>
</dbReference>
<keyword evidence="2" id="KW-1185">Reference proteome</keyword>
<dbReference type="PANTHER" id="PTHR11669:SF8">
    <property type="entry name" value="DNA POLYMERASE III SUBUNIT DELTA"/>
    <property type="match status" value="1"/>
</dbReference>
<sequence length="350" mass="37878">MAIEDDRATEADWLEGLPLPREQTELIGHSVAAAELHEGFAGGRLHHAILLTGPKGIGKATLAFRFARFALSHPDPLKAPPPAAGLLPANDRVAAMVATGAHPNLLHLRRPWDDKAKKVKTQLTVDEVRKTVTFFGNAAGVDGYRIAIVDAADDMNVSAANALLKMLEEPPKRSLFLVLSHAPGRLLPTIRSRCRRLSLDPLTPDDLDAALTSLGLSVAEGDKPALAALAEGSVRRAIECIENDGLEVYRQFRSLADGFPRLDRPRLYRFADAVAGRKGADSFDLCADLARGWLSEHMRLTLRGGVDRLNGYAAAWETVNRIVAETDGINLDRRQAVISVMQSLAGCVAK</sequence>
<comment type="caution">
    <text evidence="1">The sequence shown here is derived from an EMBL/GenBank/DDBJ whole genome shotgun (WGS) entry which is preliminary data.</text>
</comment>
<dbReference type="NCBIfam" id="NF005677">
    <property type="entry name" value="PRK07471.1"/>
    <property type="match status" value="1"/>
</dbReference>
<dbReference type="GO" id="GO:0009360">
    <property type="term" value="C:DNA polymerase III complex"/>
    <property type="evidence" value="ECO:0007669"/>
    <property type="project" value="TreeGrafter"/>
</dbReference>
<reference evidence="1 2" key="1">
    <citation type="submission" date="2017-12" db="EMBL/GenBank/DDBJ databases">
        <title>Anaerobic carbon monoxide metabolism by Pleomorphomonas carboxyditropha sp. nov., a new mesophilic hydrogenogenic carboxidotroph.</title>
        <authorList>
            <person name="Esquivel-Elizondo S."/>
            <person name="Krajmalnik-Brown R."/>
        </authorList>
    </citation>
    <scope>NUCLEOTIDE SEQUENCE [LARGE SCALE GENOMIC DNA]</scope>
    <source>
        <strain evidence="1 2">R5-392</strain>
    </source>
</reference>
<dbReference type="SUPFAM" id="SSF52540">
    <property type="entry name" value="P-loop containing nucleoside triphosphate hydrolases"/>
    <property type="match status" value="1"/>
</dbReference>
<protein>
    <submittedName>
        <fullName evidence="1">DNA polymerase III subunit delta</fullName>
    </submittedName>
</protein>
<dbReference type="GO" id="GO:0006261">
    <property type="term" value="P:DNA-templated DNA replication"/>
    <property type="evidence" value="ECO:0007669"/>
    <property type="project" value="TreeGrafter"/>
</dbReference>
<dbReference type="PANTHER" id="PTHR11669">
    <property type="entry name" value="REPLICATION FACTOR C / DNA POLYMERASE III GAMMA-TAU SUBUNIT"/>
    <property type="match status" value="1"/>
</dbReference>
<dbReference type="Proteomes" id="UP000233491">
    <property type="component" value="Unassembled WGS sequence"/>
</dbReference>
<dbReference type="OrthoDB" id="9811073at2"/>
<dbReference type="InterPro" id="IPR050238">
    <property type="entry name" value="DNA_Rep/Repair_Clamp_Loader"/>
</dbReference>
<organism evidence="1 2">
    <name type="scientific">Pleomorphomonas diazotrophica</name>
    <dbReference type="NCBI Taxonomy" id="1166257"/>
    <lineage>
        <taxon>Bacteria</taxon>
        <taxon>Pseudomonadati</taxon>
        <taxon>Pseudomonadota</taxon>
        <taxon>Alphaproteobacteria</taxon>
        <taxon>Hyphomicrobiales</taxon>
        <taxon>Pleomorphomonadaceae</taxon>
        <taxon>Pleomorphomonas</taxon>
    </lineage>
</organism>
<dbReference type="Gene3D" id="3.40.50.300">
    <property type="entry name" value="P-loop containing nucleotide triphosphate hydrolases"/>
    <property type="match status" value="1"/>
</dbReference>